<keyword evidence="2" id="KW-1185">Reference proteome</keyword>
<name>A0ABD5WIE8_9EURY</name>
<evidence type="ECO:0000313" key="1">
    <source>
        <dbReference type="EMBL" id="MFC7079195.1"/>
    </source>
</evidence>
<dbReference type="EMBL" id="JBHSZH010000002">
    <property type="protein sequence ID" value="MFC7079195.1"/>
    <property type="molecule type" value="Genomic_DNA"/>
</dbReference>
<accession>A0ABD5WIE8</accession>
<dbReference type="RefSeq" id="WP_382208712.1">
    <property type="nucleotide sequence ID" value="NZ_JBHSZH010000002.1"/>
</dbReference>
<protein>
    <submittedName>
        <fullName evidence="1">Matrixin</fullName>
    </submittedName>
</protein>
<gene>
    <name evidence="1" type="ORF">ACFQJ6_02630</name>
</gene>
<dbReference type="AlphaFoldDB" id="A0ABD5WIE8"/>
<dbReference type="Gene3D" id="3.40.390.10">
    <property type="entry name" value="Collagenase (Catalytic Domain)"/>
    <property type="match status" value="1"/>
</dbReference>
<sequence length="279" mass="30900">MRRRTRRDESRLVASALDYWKANDDEYAAYSADFVLRPDAENPDLVVSFTETVRCSGHTEAVAGCAPVLNETYRPQPPETVQIETGHNDRSTLLTLEHEFGHVLGIRHCQRPLDIMGSRCPGGVSVDRPDATDRPLAWRSANLTVYVDSSGVSHPVDEQVGHALTYYERGADGTVPEELSFTRVERRSAADVVVRFGDSECGPDSPSCFSYRGRDVDGDGAVEYFVGSTVTLSPELDREAVGWHVGYGLGYLLGAEGRSELPPPFLDAGYADRRSDWWR</sequence>
<reference evidence="1 2" key="1">
    <citation type="journal article" date="2019" name="Int. J. Syst. Evol. Microbiol.">
        <title>The Global Catalogue of Microorganisms (GCM) 10K type strain sequencing project: providing services to taxonomists for standard genome sequencing and annotation.</title>
        <authorList>
            <consortium name="The Broad Institute Genomics Platform"/>
            <consortium name="The Broad Institute Genome Sequencing Center for Infectious Disease"/>
            <person name="Wu L."/>
            <person name="Ma J."/>
        </authorList>
    </citation>
    <scope>NUCLEOTIDE SEQUENCE [LARGE SCALE GENOMIC DNA]</scope>
    <source>
        <strain evidence="1 2">DT72</strain>
    </source>
</reference>
<dbReference type="SUPFAM" id="SSF55486">
    <property type="entry name" value="Metalloproteases ('zincins'), catalytic domain"/>
    <property type="match status" value="1"/>
</dbReference>
<dbReference type="Proteomes" id="UP001596407">
    <property type="component" value="Unassembled WGS sequence"/>
</dbReference>
<comment type="caution">
    <text evidence="1">The sequence shown here is derived from an EMBL/GenBank/DDBJ whole genome shotgun (WGS) entry which is preliminary data.</text>
</comment>
<proteinExistence type="predicted"/>
<organism evidence="1 2">
    <name type="scientific">Halorussus caseinilyticus</name>
    <dbReference type="NCBI Taxonomy" id="3034025"/>
    <lineage>
        <taxon>Archaea</taxon>
        <taxon>Methanobacteriati</taxon>
        <taxon>Methanobacteriota</taxon>
        <taxon>Stenosarchaea group</taxon>
        <taxon>Halobacteria</taxon>
        <taxon>Halobacteriales</taxon>
        <taxon>Haladaptataceae</taxon>
        <taxon>Halorussus</taxon>
    </lineage>
</organism>
<evidence type="ECO:0000313" key="2">
    <source>
        <dbReference type="Proteomes" id="UP001596407"/>
    </source>
</evidence>
<dbReference type="InterPro" id="IPR024079">
    <property type="entry name" value="MetalloPept_cat_dom_sf"/>
</dbReference>